<name>A0ABP0ED38_9ASCO</name>
<organism evidence="7 8">
    <name type="scientific">[Candida] anglica</name>
    <dbReference type="NCBI Taxonomy" id="148631"/>
    <lineage>
        <taxon>Eukaryota</taxon>
        <taxon>Fungi</taxon>
        <taxon>Dikarya</taxon>
        <taxon>Ascomycota</taxon>
        <taxon>Saccharomycotina</taxon>
        <taxon>Pichiomycetes</taxon>
        <taxon>Debaryomycetaceae</taxon>
        <taxon>Kurtzmaniella</taxon>
    </lineage>
</organism>
<dbReference type="EMBL" id="OZ004256">
    <property type="protein sequence ID" value="CAK7903100.1"/>
    <property type="molecule type" value="Genomic_DNA"/>
</dbReference>
<dbReference type="PANTHER" id="PTHR47636">
    <property type="entry name" value="TRANSCRIPTIONAL REGULATORY PROTEIN RCO1"/>
    <property type="match status" value="1"/>
</dbReference>
<dbReference type="Gene3D" id="2.30.30.1150">
    <property type="match status" value="1"/>
</dbReference>
<dbReference type="Proteomes" id="UP001497600">
    <property type="component" value="Chromosome D"/>
</dbReference>
<evidence type="ECO:0000256" key="5">
    <source>
        <dbReference type="SAM" id="MobiDB-lite"/>
    </source>
</evidence>
<protein>
    <recommendedName>
        <fullName evidence="6">PHD-type domain-containing protein</fullName>
    </recommendedName>
</protein>
<evidence type="ECO:0000256" key="4">
    <source>
        <dbReference type="PROSITE-ProRule" id="PRU00146"/>
    </source>
</evidence>
<reference evidence="7 8" key="1">
    <citation type="submission" date="2024-01" db="EMBL/GenBank/DDBJ databases">
        <authorList>
            <consortium name="Genoscope - CEA"/>
            <person name="William W."/>
        </authorList>
    </citation>
    <scope>NUCLEOTIDE SEQUENCE [LARGE SCALE GENOMIC DNA]</scope>
    <source>
        <strain evidence="7 8">29B2s-10</strain>
    </source>
</reference>
<dbReference type="InterPro" id="IPR013083">
    <property type="entry name" value="Znf_RING/FYVE/PHD"/>
</dbReference>
<dbReference type="SMART" id="SM00249">
    <property type="entry name" value="PHD"/>
    <property type="match status" value="2"/>
</dbReference>
<feature type="compositionally biased region" description="Polar residues" evidence="5">
    <location>
        <begin position="24"/>
        <end position="37"/>
    </location>
</feature>
<evidence type="ECO:0000256" key="2">
    <source>
        <dbReference type="ARBA" id="ARBA00022771"/>
    </source>
</evidence>
<evidence type="ECO:0000259" key="6">
    <source>
        <dbReference type="PROSITE" id="PS50016"/>
    </source>
</evidence>
<feature type="region of interest" description="Disordered" evidence="5">
    <location>
        <begin position="576"/>
        <end position="608"/>
    </location>
</feature>
<dbReference type="PROSITE" id="PS50016">
    <property type="entry name" value="ZF_PHD_2"/>
    <property type="match status" value="1"/>
</dbReference>
<dbReference type="InterPro" id="IPR019787">
    <property type="entry name" value="Znf_PHD-finger"/>
</dbReference>
<keyword evidence="8" id="KW-1185">Reference proteome</keyword>
<feature type="compositionally biased region" description="Low complexity" evidence="5">
    <location>
        <begin position="577"/>
        <end position="598"/>
    </location>
</feature>
<feature type="compositionally biased region" description="Basic and acidic residues" evidence="5">
    <location>
        <begin position="38"/>
        <end position="51"/>
    </location>
</feature>
<dbReference type="CDD" id="cd15534">
    <property type="entry name" value="PHD2_PHF12_Rco1"/>
    <property type="match status" value="1"/>
</dbReference>
<feature type="compositionally biased region" description="Polar residues" evidence="5">
    <location>
        <begin position="52"/>
        <end position="69"/>
    </location>
</feature>
<evidence type="ECO:0000256" key="1">
    <source>
        <dbReference type="ARBA" id="ARBA00022723"/>
    </source>
</evidence>
<evidence type="ECO:0000313" key="8">
    <source>
        <dbReference type="Proteomes" id="UP001497600"/>
    </source>
</evidence>
<gene>
    <name evidence="7" type="ORF">CAAN4_D02982</name>
</gene>
<evidence type="ECO:0000313" key="7">
    <source>
        <dbReference type="EMBL" id="CAK7903100.1"/>
    </source>
</evidence>
<accession>A0ABP0ED38</accession>
<proteinExistence type="predicted"/>
<keyword evidence="1" id="KW-0479">Metal-binding</keyword>
<sequence>MPPRSSPSSSSVNGRSKRNRNRLSDTNGTVTDSSTTKGSKELVSDNRDSKEPSQSPSLNSVSLKGTANDTESDTSSSGGPRRYPRSARLKSQEATKKIQNMLSGGLGGPISFKNEREKPTSLSLGVVQKGGTKEFVEPNLAQPSPAYTGLPMEEFPNAKIKRESLWGPGKKKHWRSKVGTGSKSNGGTETGTGTGTSADGESESELSSNSSKVSSPAPEDKYINSLQTDKSEWLSSPSAIREPLSVPTTSSVQLTPRQVVTFTRTFSDLSKIGNSPEEHRTKRIKVISPKKPASTNLAPNNMSTSTNTISNEGFDDDSTGENDDFCTTCGGSGVFICCETCPKSFHFTCCEPPLEELPEDNWNCHECLAKMKDVQNWNSIGIFGKLLNQLETRNPKEFILPENLRNQTFIGVSTGVNGSYQDSTSKPELTARQVQQQNQQIAGFNRNNDLEIENLYDKTTGSPHLCYKCGLSGLGHKTLAHCDYCPLVWHIDCLSPPLLTPKTIGSKWRCPNHVLPITMLGRRFVDTGVVDVSLQNHFLEIQRASNFLIQQDDQPYIKDMSEVELKDYLEYQNEVYKSGNGNNNSNNSNNNTKSKSINAENGNDEVHPDFKVPDYLRVSSYSTNGISATPNNSKLRKLIVASNEDEDTGAFIYRVPERSILLDFISKAYKVKETRKEIMDNIEHYENKSRLETNPEDEMVVEGLSRIKRTGIDFEELVRVATREKSNIQQEQPENILDSSELSDLLRIKKLIELKGRESMLKFLTESG</sequence>
<dbReference type="Pfam" id="PF00628">
    <property type="entry name" value="PHD"/>
    <property type="match status" value="1"/>
</dbReference>
<dbReference type="SUPFAM" id="SSF57903">
    <property type="entry name" value="FYVE/PHD zinc finger"/>
    <property type="match status" value="2"/>
</dbReference>
<dbReference type="PANTHER" id="PTHR47636:SF1">
    <property type="entry name" value="TRANSCRIPTIONAL REGULATORY PROTEIN RCO1"/>
    <property type="match status" value="1"/>
</dbReference>
<dbReference type="PROSITE" id="PS01359">
    <property type="entry name" value="ZF_PHD_1"/>
    <property type="match status" value="1"/>
</dbReference>
<dbReference type="InterPro" id="IPR019786">
    <property type="entry name" value="Zinc_finger_PHD-type_CS"/>
</dbReference>
<feature type="region of interest" description="Disordered" evidence="5">
    <location>
        <begin position="1"/>
        <end position="126"/>
    </location>
</feature>
<dbReference type="InterPro" id="IPR052819">
    <property type="entry name" value="Chromatin_regulatory_protein"/>
</dbReference>
<feature type="region of interest" description="Disordered" evidence="5">
    <location>
        <begin position="161"/>
        <end position="221"/>
    </location>
</feature>
<feature type="domain" description="PHD-type" evidence="6">
    <location>
        <begin position="323"/>
        <end position="370"/>
    </location>
</feature>
<evidence type="ECO:0000256" key="3">
    <source>
        <dbReference type="ARBA" id="ARBA00022833"/>
    </source>
</evidence>
<dbReference type="InterPro" id="IPR011011">
    <property type="entry name" value="Znf_FYVE_PHD"/>
</dbReference>
<keyword evidence="2 4" id="KW-0863">Zinc-finger</keyword>
<keyword evidence="3" id="KW-0862">Zinc</keyword>
<feature type="compositionally biased region" description="Low complexity" evidence="5">
    <location>
        <begin position="195"/>
        <end position="215"/>
    </location>
</feature>
<dbReference type="Gene3D" id="3.30.40.10">
    <property type="entry name" value="Zinc/RING finger domain, C3HC4 (zinc finger)"/>
    <property type="match status" value="1"/>
</dbReference>
<dbReference type="InterPro" id="IPR001965">
    <property type="entry name" value="Znf_PHD"/>
</dbReference>
<feature type="compositionally biased region" description="Low complexity" evidence="5">
    <location>
        <begin position="1"/>
        <end position="14"/>
    </location>
</feature>
<dbReference type="CDD" id="cd15535">
    <property type="entry name" value="PHD1_Rco1"/>
    <property type="match status" value="1"/>
</dbReference>